<feature type="region of interest" description="Disordered" evidence="1">
    <location>
        <begin position="1"/>
        <end position="53"/>
    </location>
</feature>
<evidence type="ECO:0000313" key="3">
    <source>
        <dbReference type="EMBL" id="JAT06522.1"/>
    </source>
</evidence>
<keyword evidence="2" id="KW-1133">Transmembrane helix</keyword>
<gene>
    <name evidence="3" type="ORF">g.14826</name>
</gene>
<feature type="compositionally biased region" description="Polar residues" evidence="1">
    <location>
        <begin position="34"/>
        <end position="43"/>
    </location>
</feature>
<feature type="transmembrane region" description="Helical" evidence="2">
    <location>
        <begin position="95"/>
        <end position="117"/>
    </location>
</feature>
<feature type="transmembrane region" description="Helical" evidence="2">
    <location>
        <begin position="60"/>
        <end position="83"/>
    </location>
</feature>
<dbReference type="AlphaFoldDB" id="A0A1B6K4Z6"/>
<dbReference type="EMBL" id="GECU01001185">
    <property type="protein sequence ID" value="JAT06522.1"/>
    <property type="molecule type" value="Transcribed_RNA"/>
</dbReference>
<evidence type="ECO:0000256" key="2">
    <source>
        <dbReference type="SAM" id="Phobius"/>
    </source>
</evidence>
<feature type="transmembrane region" description="Helical" evidence="2">
    <location>
        <begin position="129"/>
        <end position="148"/>
    </location>
</feature>
<accession>A0A1B6K4Z6</accession>
<feature type="transmembrane region" description="Helical" evidence="2">
    <location>
        <begin position="187"/>
        <end position="212"/>
    </location>
</feature>
<feature type="compositionally biased region" description="Basic and acidic residues" evidence="1">
    <location>
        <begin position="44"/>
        <end position="53"/>
    </location>
</feature>
<reference evidence="3" key="1">
    <citation type="submission" date="2015-11" db="EMBL/GenBank/DDBJ databases">
        <title>De novo transcriptome assembly of four potential Pierce s Disease insect vectors from Arizona vineyards.</title>
        <authorList>
            <person name="Tassone E.E."/>
        </authorList>
    </citation>
    <scope>NUCLEOTIDE SEQUENCE</scope>
</reference>
<feature type="compositionally biased region" description="Basic residues" evidence="1">
    <location>
        <begin position="303"/>
        <end position="315"/>
    </location>
</feature>
<feature type="compositionally biased region" description="Basic and acidic residues" evidence="1">
    <location>
        <begin position="328"/>
        <end position="348"/>
    </location>
</feature>
<proteinExistence type="predicted"/>
<feature type="compositionally biased region" description="Pro residues" evidence="1">
    <location>
        <begin position="1"/>
        <end position="19"/>
    </location>
</feature>
<protein>
    <submittedName>
        <fullName evidence="3">Uncharacterized protein</fullName>
    </submittedName>
</protein>
<feature type="non-terminal residue" evidence="3">
    <location>
        <position position="1"/>
    </location>
</feature>
<feature type="region of interest" description="Disordered" evidence="1">
    <location>
        <begin position="291"/>
        <end position="348"/>
    </location>
</feature>
<keyword evidence="2" id="KW-0472">Membrane</keyword>
<keyword evidence="2" id="KW-0812">Transmembrane</keyword>
<sequence length="393" mass="42276">KQLTTPVPPPPLPPLPEKPPGGLVAKSPADSPSGGLSSTLQSRGSEETAQTRRDEGAMRVLTYGGLQMLCGLLMLVFGILTLVHRSAMGRYGAGLWGGGSAMGTGLAGVMAGLRGYYNPGVPLSTTGTTVYLALCLVSVAVTSLALVITSTGLLRDLQQPAVYVPEADEVLPATLDLDSSLTDWAPVLASVGLLLITLLLLVSLVAAVLRVYRLVCPCTRRPQHRLLESPASSQYATSKQGLVHSWLGQQTSTGPLLYPAPQPGLIVYPPPLLMEGSGLYTVPPSSVGYPQCISPLQPNPYTQRRRSPHPHRGRHSVTPEGTKRNRRPEKSRQKETLKEKEITDEQLEKTYTGLDREIAEEFISIAMTNPESSHRAQLRPSREDKVIDCIAPM</sequence>
<organism evidence="3">
    <name type="scientific">Homalodisca liturata</name>
    <dbReference type="NCBI Taxonomy" id="320908"/>
    <lineage>
        <taxon>Eukaryota</taxon>
        <taxon>Metazoa</taxon>
        <taxon>Ecdysozoa</taxon>
        <taxon>Arthropoda</taxon>
        <taxon>Hexapoda</taxon>
        <taxon>Insecta</taxon>
        <taxon>Pterygota</taxon>
        <taxon>Neoptera</taxon>
        <taxon>Paraneoptera</taxon>
        <taxon>Hemiptera</taxon>
        <taxon>Auchenorrhyncha</taxon>
        <taxon>Membracoidea</taxon>
        <taxon>Cicadellidae</taxon>
        <taxon>Cicadellinae</taxon>
        <taxon>Proconiini</taxon>
        <taxon>Homalodisca</taxon>
    </lineage>
</organism>
<name>A0A1B6K4Z6_9HEMI</name>
<evidence type="ECO:0000256" key="1">
    <source>
        <dbReference type="SAM" id="MobiDB-lite"/>
    </source>
</evidence>